<accession>A0A7D9IJ84</accession>
<organism evidence="4 5">
    <name type="scientific">Paramuricea clavata</name>
    <name type="common">Red gorgonian</name>
    <name type="synonym">Violescent sea-whip</name>
    <dbReference type="NCBI Taxonomy" id="317549"/>
    <lineage>
        <taxon>Eukaryota</taxon>
        <taxon>Metazoa</taxon>
        <taxon>Cnidaria</taxon>
        <taxon>Anthozoa</taxon>
        <taxon>Octocorallia</taxon>
        <taxon>Malacalcyonacea</taxon>
        <taxon>Plexauridae</taxon>
        <taxon>Paramuricea</taxon>
    </lineage>
</organism>
<name>A0A7D9IJ84_PARCT</name>
<sequence length="522" mass="58813">MQVNLHSKKKKGRRYSPQLKSLAISIYHASGKAYRMLLKLFILPTKTSLRHYISKLPAIPGFSQGTLNIIKSKVSHMNEQEKICTLCMDEISLKTNLFYDKIVGLEDFGGSYCTNKVATSALVFLVRSITGNWKQPLGYVLVNGACHKDEAERLMKEAIDKLDAIGLKVLVIMSDMGSNFQSLVNHLNITPENPWFIHNNTKYFVMFDPLHLIKCIRNNLMKYSFHFDSYTASWKDIENLYEKDKLLPIRDAPKLTEKHIHPNNFCKMKVKLATQVLSHTVAASICTYVSVGALPSSAMGTAELLLKFDSLFDCVNSSTLYSAKKFKCALNDNSPHISFFKEAISFLKGLKVLDSDGKEVTNRIKRLNTDPIENFFGSIRQQGGNSDNPTPVQFTRAFRKLFFSSFLNSSAGNCDDDLDTLLAQCTGKKRKLAKVPILVAPPPQPNTLDIGPMDYKENSVSSSLTRENAIAYVSGYLLKKCFTKHQCETCKPVLVSHELDDSRKLLCYILKHMSLKKFLLEG</sequence>
<gene>
    <name evidence="4" type="ORF">PACLA_8A042638</name>
</gene>
<feature type="domain" description="Transposable element P transposase-like RNase H" evidence="1">
    <location>
        <begin position="60"/>
        <end position="187"/>
    </location>
</feature>
<feature type="domain" description="Transposable element P transposase-like GTP-binding insertion" evidence="2">
    <location>
        <begin position="211"/>
        <end position="327"/>
    </location>
</feature>
<protein>
    <submittedName>
        <fullName evidence="4">Transposable element P transposase</fullName>
    </submittedName>
</protein>
<dbReference type="OrthoDB" id="6778765at2759"/>
<dbReference type="PANTHER" id="PTHR47577">
    <property type="entry name" value="THAP DOMAIN-CONTAINING PROTEIN 6"/>
    <property type="match status" value="1"/>
</dbReference>
<reference evidence="4" key="1">
    <citation type="submission" date="2020-04" db="EMBL/GenBank/DDBJ databases">
        <authorList>
            <person name="Alioto T."/>
            <person name="Alioto T."/>
            <person name="Gomez Garrido J."/>
        </authorList>
    </citation>
    <scope>NUCLEOTIDE SEQUENCE</scope>
    <source>
        <strain evidence="4">A484AB</strain>
    </source>
</reference>
<dbReference type="Pfam" id="PF21787">
    <property type="entry name" value="TNP-like_RNaseH_N"/>
    <property type="match status" value="1"/>
</dbReference>
<dbReference type="Pfam" id="PF21788">
    <property type="entry name" value="TNP-like_GBD"/>
    <property type="match status" value="1"/>
</dbReference>
<evidence type="ECO:0000313" key="4">
    <source>
        <dbReference type="EMBL" id="CAB4007084.1"/>
    </source>
</evidence>
<evidence type="ECO:0000259" key="2">
    <source>
        <dbReference type="Pfam" id="PF21788"/>
    </source>
</evidence>
<evidence type="ECO:0000259" key="1">
    <source>
        <dbReference type="Pfam" id="PF21787"/>
    </source>
</evidence>
<dbReference type="PANTHER" id="PTHR47577:SF2">
    <property type="entry name" value="THAP DOMAIN CONTAINING 9"/>
    <property type="match status" value="1"/>
</dbReference>
<evidence type="ECO:0000259" key="3">
    <source>
        <dbReference type="Pfam" id="PF21789"/>
    </source>
</evidence>
<evidence type="ECO:0000313" key="5">
    <source>
        <dbReference type="Proteomes" id="UP001152795"/>
    </source>
</evidence>
<dbReference type="InterPro" id="IPR048367">
    <property type="entry name" value="TNP-like_RNaseH_C"/>
</dbReference>
<dbReference type="InterPro" id="IPR048366">
    <property type="entry name" value="TNP-like_GBD"/>
</dbReference>
<dbReference type="Proteomes" id="UP001152795">
    <property type="component" value="Unassembled WGS sequence"/>
</dbReference>
<feature type="domain" description="Transposable element P transposase-like RNase H C-terminal" evidence="3">
    <location>
        <begin position="367"/>
        <end position="399"/>
    </location>
</feature>
<dbReference type="EMBL" id="CACRXK020005690">
    <property type="protein sequence ID" value="CAB4007084.1"/>
    <property type="molecule type" value="Genomic_DNA"/>
</dbReference>
<comment type="caution">
    <text evidence="4">The sequence shown here is derived from an EMBL/GenBank/DDBJ whole genome shotgun (WGS) entry which is preliminary data.</text>
</comment>
<dbReference type="Pfam" id="PF21789">
    <property type="entry name" value="TNP-like_RNaseH_C"/>
    <property type="match status" value="1"/>
</dbReference>
<proteinExistence type="predicted"/>
<dbReference type="InterPro" id="IPR048365">
    <property type="entry name" value="TNP-like_RNaseH_N"/>
</dbReference>
<keyword evidence="5" id="KW-1185">Reference proteome</keyword>
<dbReference type="AlphaFoldDB" id="A0A7D9IJ84"/>